<evidence type="ECO:0000313" key="3">
    <source>
        <dbReference type="Proteomes" id="UP001149090"/>
    </source>
</evidence>
<proteinExistence type="predicted"/>
<organism evidence="2 3">
    <name type="scientific">Anaeramoeba ignava</name>
    <name type="common">Anaerobic marine amoeba</name>
    <dbReference type="NCBI Taxonomy" id="1746090"/>
    <lineage>
        <taxon>Eukaryota</taxon>
        <taxon>Metamonada</taxon>
        <taxon>Anaeramoebidae</taxon>
        <taxon>Anaeramoeba</taxon>
    </lineage>
</organism>
<accession>A0A9Q0L6W5</accession>
<dbReference type="EMBL" id="JAPDFW010000141">
    <property type="protein sequence ID" value="KAJ5066510.1"/>
    <property type="molecule type" value="Genomic_DNA"/>
</dbReference>
<sequence>MDIPKPSNFQAPSNYHLQQLLYQLNEICFLSLQKNQKSKMESNLESKIQEKLTLKENIIIACLRIFDDNFHPTSVNKKIREFLLSIDPEPQMLVLHFLIDQIGNEELPVLRQNGIWKILFSRYFYHHFNKLMKSQEGNEILLQIHKILLDYFSYILQYDPNAENLEFLTDFMISNKKQLGIVQDCFLILTHNLQTNLESTQSLFMETKGLETISQMVDYYRIIQEEYNMQIKRWEQEKSMDEKNETKLIAMEMPEFGYDEEQFYQTRKVAFNVLDMILFSDKMLAFGAEIETLVMALFELLLEPQVKNYSLHLLSGFLRKTGEFLHKLSSEKSEYKYIVSLIGEMLKYWAAAISQGDRHLQNRFVRAKSFEVVCGFLKHDVLRDTLINEIFRILIALLLESTENQGIFNEQIGWENLCFLACEITVSENGNF</sequence>
<name>A0A9Q0L6W5_ANAIG</name>
<dbReference type="Proteomes" id="UP001149090">
    <property type="component" value="Unassembled WGS sequence"/>
</dbReference>
<keyword evidence="3" id="KW-1185">Reference proteome</keyword>
<gene>
    <name evidence="2" type="ORF">M0811_13536</name>
</gene>
<keyword evidence="1" id="KW-0175">Coiled coil</keyword>
<evidence type="ECO:0000313" key="2">
    <source>
        <dbReference type="EMBL" id="KAJ5066510.1"/>
    </source>
</evidence>
<evidence type="ECO:0000256" key="1">
    <source>
        <dbReference type="SAM" id="Coils"/>
    </source>
</evidence>
<reference evidence="2" key="1">
    <citation type="submission" date="2022-10" db="EMBL/GenBank/DDBJ databases">
        <title>Novel sulphate-reducing endosymbionts in the free-living metamonad Anaeramoeba.</title>
        <authorList>
            <person name="Jerlstrom-Hultqvist J."/>
            <person name="Cepicka I."/>
            <person name="Gallot-Lavallee L."/>
            <person name="Salas-Leiva D."/>
            <person name="Curtis B.A."/>
            <person name="Zahonova K."/>
            <person name="Pipaliya S."/>
            <person name="Dacks J."/>
            <person name="Roger A.J."/>
        </authorList>
    </citation>
    <scope>NUCLEOTIDE SEQUENCE</scope>
    <source>
        <strain evidence="2">BMAN</strain>
    </source>
</reference>
<comment type="caution">
    <text evidence="2">The sequence shown here is derived from an EMBL/GenBank/DDBJ whole genome shotgun (WGS) entry which is preliminary data.</text>
</comment>
<protein>
    <submittedName>
        <fullName evidence="2">Uncharacterized protein</fullName>
    </submittedName>
</protein>
<dbReference type="AlphaFoldDB" id="A0A9Q0L6W5"/>
<feature type="coiled-coil region" evidence="1">
    <location>
        <begin position="30"/>
        <end position="57"/>
    </location>
</feature>